<evidence type="ECO:0000313" key="2">
    <source>
        <dbReference type="Proteomes" id="UP000034601"/>
    </source>
</evidence>
<name>A0A0G0U2E7_9BACT</name>
<dbReference type="EMBL" id="LCAB01000007">
    <property type="protein sequence ID" value="KKR83269.1"/>
    <property type="molecule type" value="Genomic_DNA"/>
</dbReference>
<reference evidence="1 2" key="1">
    <citation type="journal article" date="2015" name="Nature">
        <title>rRNA introns, odd ribosomes, and small enigmatic genomes across a large radiation of phyla.</title>
        <authorList>
            <person name="Brown C.T."/>
            <person name="Hug L.A."/>
            <person name="Thomas B.C."/>
            <person name="Sharon I."/>
            <person name="Castelle C.J."/>
            <person name="Singh A."/>
            <person name="Wilkins M.J."/>
            <person name="Williams K.H."/>
            <person name="Banfield J.F."/>
        </authorList>
    </citation>
    <scope>NUCLEOTIDE SEQUENCE [LARGE SCALE GENOMIC DNA]</scope>
</reference>
<evidence type="ECO:0000313" key="1">
    <source>
        <dbReference type="EMBL" id="KKR83269.1"/>
    </source>
</evidence>
<accession>A0A0G0U2E7</accession>
<comment type="caution">
    <text evidence="1">The sequence shown here is derived from an EMBL/GenBank/DDBJ whole genome shotgun (WGS) entry which is preliminary data.</text>
</comment>
<dbReference type="AlphaFoldDB" id="A0A0G0U2E7"/>
<sequence>MRELYAEDCRKWESLIRKANLARYRGCFTCRFYRPLSCEFVDVAEVDGDPLPWDTERAFVSCALVPDFDEILRINCKRWQLKNG</sequence>
<dbReference type="Proteomes" id="UP000034601">
    <property type="component" value="Unassembled WGS sequence"/>
</dbReference>
<protein>
    <submittedName>
        <fullName evidence="1">Uncharacterized protein</fullName>
    </submittedName>
</protein>
<proteinExistence type="predicted"/>
<organism evidence="1 2">
    <name type="scientific">Candidatus Daviesbacteria bacterium GW2011_GWA2_40_9</name>
    <dbReference type="NCBI Taxonomy" id="1618424"/>
    <lineage>
        <taxon>Bacteria</taxon>
        <taxon>Candidatus Daviesiibacteriota</taxon>
    </lineage>
</organism>
<gene>
    <name evidence="1" type="ORF">UU29_C0007G0139</name>
</gene>